<dbReference type="AlphaFoldDB" id="A0AAU8PEZ3"/>
<evidence type="ECO:0000256" key="1">
    <source>
        <dbReference type="ARBA" id="ARBA00022448"/>
    </source>
</evidence>
<evidence type="ECO:0000313" key="5">
    <source>
        <dbReference type="EMBL" id="AEG16668.1"/>
    </source>
</evidence>
<dbReference type="FunFam" id="3.40.50.300:FF:000032">
    <property type="entry name" value="Export ABC transporter ATP-binding protein"/>
    <property type="match status" value="1"/>
</dbReference>
<evidence type="ECO:0000259" key="4">
    <source>
        <dbReference type="PROSITE" id="PS50893"/>
    </source>
</evidence>
<reference evidence="6" key="1">
    <citation type="submission" date="2011-05" db="EMBL/GenBank/DDBJ databases">
        <title>Complete sequence of Desulfotomaculum kuznetsovii DSM 6115.</title>
        <authorList>
            <person name="Lucas S."/>
            <person name="Han J."/>
            <person name="Lapidus A."/>
            <person name="Cheng J.-F."/>
            <person name="Goodwin L."/>
            <person name="Pitluck S."/>
            <person name="Peters L."/>
            <person name="Mikhailova N."/>
            <person name="Lu M."/>
            <person name="Saunders E."/>
            <person name="Han C."/>
            <person name="Tapia R."/>
            <person name="Land M."/>
            <person name="Hauser L."/>
            <person name="Kyrpides N."/>
            <person name="Ivanova N."/>
            <person name="Pagani I."/>
            <person name="Nazina T."/>
            <person name="Ivanova A."/>
            <person name="Parshina S."/>
            <person name="Kuever J."/>
            <person name="Muyzer G."/>
            <person name="Plugge C."/>
            <person name="Stams A."/>
            <person name="Woyke T."/>
        </authorList>
    </citation>
    <scope>NUCLEOTIDE SEQUENCE [LARGE SCALE GENOMIC DNA]</scope>
    <source>
        <strain evidence="6">DSM 6115 / VKM B-1805 / 17</strain>
    </source>
</reference>
<dbReference type="GO" id="GO:0022857">
    <property type="term" value="F:transmembrane transporter activity"/>
    <property type="evidence" value="ECO:0007669"/>
    <property type="project" value="TreeGrafter"/>
</dbReference>
<organism evidence="5 6">
    <name type="scientific">Desulfofundulus kuznetsovii (strain DSM 6115 / VKM B-1805 / 17)</name>
    <name type="common">Desulfotomaculum kuznetsovii</name>
    <dbReference type="NCBI Taxonomy" id="760568"/>
    <lineage>
        <taxon>Bacteria</taxon>
        <taxon>Bacillati</taxon>
        <taxon>Bacillota</taxon>
        <taxon>Clostridia</taxon>
        <taxon>Eubacteriales</taxon>
        <taxon>Peptococcaceae</taxon>
        <taxon>Desulfofundulus</taxon>
    </lineage>
</organism>
<dbReference type="CDD" id="cd03255">
    <property type="entry name" value="ABC_MJ0796_LolCDE_FtsE"/>
    <property type="match status" value="1"/>
</dbReference>
<dbReference type="RefSeq" id="WP_013824176.1">
    <property type="nucleotide sequence ID" value="NC_015573.1"/>
</dbReference>
<dbReference type="GO" id="GO:0098796">
    <property type="term" value="C:membrane protein complex"/>
    <property type="evidence" value="ECO:0007669"/>
    <property type="project" value="UniProtKB-ARBA"/>
</dbReference>
<keyword evidence="2" id="KW-0547">Nucleotide-binding</keyword>
<dbReference type="Pfam" id="PF00005">
    <property type="entry name" value="ABC_tran"/>
    <property type="match status" value="1"/>
</dbReference>
<dbReference type="PROSITE" id="PS50893">
    <property type="entry name" value="ABC_TRANSPORTER_2"/>
    <property type="match status" value="1"/>
</dbReference>
<dbReference type="EMBL" id="CP002770">
    <property type="protein sequence ID" value="AEG16668.1"/>
    <property type="molecule type" value="Genomic_DNA"/>
</dbReference>
<keyword evidence="1" id="KW-0813">Transport</keyword>
<keyword evidence="6" id="KW-1185">Reference proteome</keyword>
<dbReference type="InterPro" id="IPR003593">
    <property type="entry name" value="AAA+_ATPase"/>
</dbReference>
<accession>A0AAU8PEZ3</accession>
<dbReference type="InterPro" id="IPR017911">
    <property type="entry name" value="MacB-like_ATP-bd"/>
</dbReference>
<dbReference type="Proteomes" id="UP000009229">
    <property type="component" value="Chromosome"/>
</dbReference>
<dbReference type="GO" id="GO:0016887">
    <property type="term" value="F:ATP hydrolysis activity"/>
    <property type="evidence" value="ECO:0007669"/>
    <property type="project" value="InterPro"/>
</dbReference>
<sequence>MIKLTGVSKVYGRGQAAVQALKDVTLEIKRNEFVAVMGPSGSGKSTFLSILGCLERPNGGEYCFDGRQVSSMSEDELAVLRNRRIGFIFQTFNLLPRFNILRNVELPLAYTDVPRKERRERAAALLTRVGLAHRLQHKPPELSGGEQQRVAIARALVTNPPLILADEPTGNLDSRTSHEIMAIFRELHKEGRTIIIVTHEPDIARYAGRILHFLDGTVVREEVTVQ</sequence>
<proteinExistence type="predicted"/>
<evidence type="ECO:0000256" key="3">
    <source>
        <dbReference type="ARBA" id="ARBA00022840"/>
    </source>
</evidence>
<dbReference type="SUPFAM" id="SSF52540">
    <property type="entry name" value="P-loop containing nucleoside triphosphate hydrolases"/>
    <property type="match status" value="1"/>
</dbReference>
<keyword evidence="5" id="KW-0378">Hydrolase</keyword>
<dbReference type="InterPro" id="IPR017871">
    <property type="entry name" value="ABC_transporter-like_CS"/>
</dbReference>
<feature type="domain" description="ABC transporter" evidence="4">
    <location>
        <begin position="2"/>
        <end position="225"/>
    </location>
</feature>
<dbReference type="PANTHER" id="PTHR24220">
    <property type="entry name" value="IMPORT ATP-BINDING PROTEIN"/>
    <property type="match status" value="1"/>
</dbReference>
<dbReference type="Gene3D" id="3.40.50.300">
    <property type="entry name" value="P-loop containing nucleotide triphosphate hydrolases"/>
    <property type="match status" value="1"/>
</dbReference>
<dbReference type="GO" id="GO:0005524">
    <property type="term" value="F:ATP binding"/>
    <property type="evidence" value="ECO:0007669"/>
    <property type="project" value="UniProtKB-KW"/>
</dbReference>
<evidence type="ECO:0000256" key="2">
    <source>
        <dbReference type="ARBA" id="ARBA00022741"/>
    </source>
</evidence>
<dbReference type="PROSITE" id="PS00211">
    <property type="entry name" value="ABC_TRANSPORTER_1"/>
    <property type="match status" value="1"/>
</dbReference>
<dbReference type="GO" id="GO:0005886">
    <property type="term" value="C:plasma membrane"/>
    <property type="evidence" value="ECO:0007669"/>
    <property type="project" value="TreeGrafter"/>
</dbReference>
<gene>
    <name evidence="5" type="ordered locus">Desku_3176</name>
</gene>
<dbReference type="InterPro" id="IPR015854">
    <property type="entry name" value="ABC_transpr_LolD-like"/>
</dbReference>
<dbReference type="InterPro" id="IPR003439">
    <property type="entry name" value="ABC_transporter-like_ATP-bd"/>
</dbReference>
<protein>
    <submittedName>
        <fullName evidence="5">Phosphonate-transporting ATPase</fullName>
        <ecNumber evidence="5">3.6.3.28</ecNumber>
    </submittedName>
</protein>
<name>A0AAU8PEZ3_DESK7</name>
<evidence type="ECO:0000313" key="6">
    <source>
        <dbReference type="Proteomes" id="UP000009229"/>
    </source>
</evidence>
<keyword evidence="3" id="KW-0067">ATP-binding</keyword>
<dbReference type="KEGG" id="dku:Desku_3176"/>
<dbReference type="PANTHER" id="PTHR24220:SF86">
    <property type="entry name" value="ABC TRANSPORTER ABCH.1"/>
    <property type="match status" value="1"/>
</dbReference>
<dbReference type="InterPro" id="IPR027417">
    <property type="entry name" value="P-loop_NTPase"/>
</dbReference>
<dbReference type="SMART" id="SM00382">
    <property type="entry name" value="AAA"/>
    <property type="match status" value="1"/>
</dbReference>
<dbReference type="EC" id="3.6.3.28" evidence="5"/>